<comment type="similarity">
    <text evidence="12">Belongs to the helicase family. PriA subfamily.</text>
</comment>
<evidence type="ECO:0000259" key="15">
    <source>
        <dbReference type="PROSITE" id="PS51194"/>
    </source>
</evidence>
<feature type="domain" description="Helicase ATP-binding" evidence="14">
    <location>
        <begin position="201"/>
        <end position="369"/>
    </location>
</feature>
<evidence type="ECO:0000256" key="11">
    <source>
        <dbReference type="ARBA" id="ARBA00048988"/>
    </source>
</evidence>
<feature type="binding site" evidence="12">
    <location>
        <position position="430"/>
    </location>
    <ligand>
        <name>Zn(2+)</name>
        <dbReference type="ChEBI" id="CHEBI:29105"/>
        <label>1</label>
    </ligand>
</feature>
<evidence type="ECO:0000313" key="16">
    <source>
        <dbReference type="EMBL" id="RAK67446.1"/>
    </source>
</evidence>
<dbReference type="InterPro" id="IPR042115">
    <property type="entry name" value="PriA_3primeBD_sf"/>
</dbReference>
<dbReference type="SMART" id="SM00487">
    <property type="entry name" value="DEXDc"/>
    <property type="match status" value="1"/>
</dbReference>
<dbReference type="InterPro" id="IPR014001">
    <property type="entry name" value="Helicase_ATP-bd"/>
</dbReference>
<dbReference type="RefSeq" id="WP_111275057.1">
    <property type="nucleotide sequence ID" value="NZ_QFYS01000002.1"/>
</dbReference>
<evidence type="ECO:0000256" key="10">
    <source>
        <dbReference type="ARBA" id="ARBA00023235"/>
    </source>
</evidence>
<reference evidence="16 17" key="1">
    <citation type="submission" date="2018-05" db="EMBL/GenBank/DDBJ databases">
        <authorList>
            <person name="Lanie J.A."/>
            <person name="Ng W.-L."/>
            <person name="Kazmierczak K.M."/>
            <person name="Andrzejewski T.M."/>
            <person name="Davidsen T.M."/>
            <person name="Wayne K.J."/>
            <person name="Tettelin H."/>
            <person name="Glass J.I."/>
            <person name="Rusch D."/>
            <person name="Podicherti R."/>
            <person name="Tsui H.-C.T."/>
            <person name="Winkler M.E."/>
        </authorList>
    </citation>
    <scope>NUCLEOTIDE SEQUENCE [LARGE SCALE GENOMIC DNA]</scope>
    <source>
        <strain evidence="16 17">BUT-10</strain>
    </source>
</reference>
<dbReference type="GO" id="GO:0003677">
    <property type="term" value="F:DNA binding"/>
    <property type="evidence" value="ECO:0007669"/>
    <property type="project" value="UniProtKB-UniRule"/>
</dbReference>
<comment type="subunit">
    <text evidence="12">Component of the replication restart primosome.</text>
</comment>
<dbReference type="Pfam" id="PF00271">
    <property type="entry name" value="Helicase_C"/>
    <property type="match status" value="1"/>
</dbReference>
<dbReference type="InterPro" id="IPR005259">
    <property type="entry name" value="PriA"/>
</dbReference>
<keyword evidence="2 12" id="KW-0235">DNA replication</keyword>
<dbReference type="OrthoDB" id="9759544at2"/>
<evidence type="ECO:0000256" key="2">
    <source>
        <dbReference type="ARBA" id="ARBA00022705"/>
    </source>
</evidence>
<accession>A0A328BN78</accession>
<comment type="catalytic activity">
    <reaction evidence="12">
        <text>Couples ATP hydrolysis with the unwinding of duplex DNA by translocating in the 3'-5' direction.</text>
        <dbReference type="EC" id="5.6.2.4"/>
    </reaction>
</comment>
<feature type="binding site" evidence="12">
    <location>
        <position position="457"/>
    </location>
    <ligand>
        <name>Zn(2+)</name>
        <dbReference type="ChEBI" id="CHEBI:29105"/>
        <label>2</label>
    </ligand>
</feature>
<dbReference type="GO" id="GO:0006310">
    <property type="term" value="P:DNA recombination"/>
    <property type="evidence" value="ECO:0007669"/>
    <property type="project" value="InterPro"/>
</dbReference>
<evidence type="ECO:0000256" key="5">
    <source>
        <dbReference type="ARBA" id="ARBA00022801"/>
    </source>
</evidence>
<dbReference type="Proteomes" id="UP000249524">
    <property type="component" value="Unassembled WGS sequence"/>
</dbReference>
<dbReference type="PANTHER" id="PTHR30580:SF0">
    <property type="entry name" value="PRIMOSOMAL PROTEIN N"/>
    <property type="match status" value="1"/>
</dbReference>
<keyword evidence="5 12" id="KW-0378">Hydrolase</keyword>
<keyword evidence="9 12" id="KW-0238">DNA-binding</keyword>
<evidence type="ECO:0000256" key="4">
    <source>
        <dbReference type="ARBA" id="ARBA00022741"/>
    </source>
</evidence>
<feature type="binding site" evidence="12">
    <location>
        <position position="473"/>
    </location>
    <ligand>
        <name>Zn(2+)</name>
        <dbReference type="ChEBI" id="CHEBI:29105"/>
        <label>1</label>
    </ligand>
</feature>
<evidence type="ECO:0000256" key="7">
    <source>
        <dbReference type="ARBA" id="ARBA00022833"/>
    </source>
</evidence>
<dbReference type="Gene3D" id="3.40.1440.60">
    <property type="entry name" value="PriA, 3(prime) DNA-binding domain"/>
    <property type="match status" value="1"/>
</dbReference>
<dbReference type="Pfam" id="PF18074">
    <property type="entry name" value="PriA_C"/>
    <property type="match status" value="1"/>
</dbReference>
<protein>
    <recommendedName>
        <fullName evidence="12">Replication restart protein PriA</fullName>
    </recommendedName>
    <alternativeName>
        <fullName evidence="12">ATP-dependent DNA helicase PriA</fullName>
        <ecNumber evidence="12">5.6.2.4</ecNumber>
    </alternativeName>
    <alternativeName>
        <fullName evidence="12">DNA 3'-5' helicase PriA</fullName>
    </alternativeName>
</protein>
<dbReference type="GO" id="GO:0016887">
    <property type="term" value="F:ATP hydrolysis activity"/>
    <property type="evidence" value="ECO:0007669"/>
    <property type="project" value="RHEA"/>
</dbReference>
<evidence type="ECO:0000256" key="3">
    <source>
        <dbReference type="ARBA" id="ARBA00022723"/>
    </source>
</evidence>
<comment type="function">
    <text evidence="12">Initiates the restart of stalled replication forks, which reloads the replicative helicase on sites other than the origin of replication. Recognizes and binds to abandoned replication forks and remodels them to uncover a helicase loading site. Promotes assembly of the primosome at these replication forks.</text>
</comment>
<comment type="catalytic activity">
    <reaction evidence="11 12">
        <text>ATP + H2O = ADP + phosphate + H(+)</text>
        <dbReference type="Rhea" id="RHEA:13065"/>
        <dbReference type="ChEBI" id="CHEBI:15377"/>
        <dbReference type="ChEBI" id="CHEBI:15378"/>
        <dbReference type="ChEBI" id="CHEBI:30616"/>
        <dbReference type="ChEBI" id="CHEBI:43474"/>
        <dbReference type="ChEBI" id="CHEBI:456216"/>
        <dbReference type="EC" id="5.6.2.4"/>
    </reaction>
</comment>
<dbReference type="GO" id="GO:0006269">
    <property type="term" value="P:DNA replication, synthesis of primer"/>
    <property type="evidence" value="ECO:0007669"/>
    <property type="project" value="UniProtKB-KW"/>
</dbReference>
<dbReference type="EMBL" id="QFYS01000002">
    <property type="protein sequence ID" value="RAK67446.1"/>
    <property type="molecule type" value="Genomic_DNA"/>
</dbReference>
<dbReference type="HAMAP" id="MF_00983">
    <property type="entry name" value="PriA"/>
    <property type="match status" value="1"/>
</dbReference>
<evidence type="ECO:0000256" key="9">
    <source>
        <dbReference type="ARBA" id="ARBA00023125"/>
    </source>
</evidence>
<evidence type="ECO:0000256" key="1">
    <source>
        <dbReference type="ARBA" id="ARBA00022515"/>
    </source>
</evidence>
<dbReference type="Pfam" id="PF17764">
    <property type="entry name" value="PriA_3primeBD"/>
    <property type="match status" value="1"/>
</dbReference>
<dbReference type="InterPro" id="IPR011545">
    <property type="entry name" value="DEAD/DEAH_box_helicase_dom"/>
</dbReference>
<feature type="binding site" evidence="12">
    <location>
        <position position="470"/>
    </location>
    <ligand>
        <name>Zn(2+)</name>
        <dbReference type="ChEBI" id="CHEBI:29105"/>
        <label>1</label>
    </ligand>
</feature>
<organism evidence="16 17">
    <name type="scientific">Phenylobacterium kunshanense</name>
    <dbReference type="NCBI Taxonomy" id="1445034"/>
    <lineage>
        <taxon>Bacteria</taxon>
        <taxon>Pseudomonadati</taxon>
        <taxon>Pseudomonadota</taxon>
        <taxon>Alphaproteobacteria</taxon>
        <taxon>Caulobacterales</taxon>
        <taxon>Caulobacteraceae</taxon>
        <taxon>Phenylobacterium</taxon>
    </lineage>
</organism>
<comment type="caution">
    <text evidence="16">The sequence shown here is derived from an EMBL/GenBank/DDBJ whole genome shotgun (WGS) entry which is preliminary data.</text>
</comment>
<dbReference type="GO" id="GO:0005524">
    <property type="term" value="F:ATP binding"/>
    <property type="evidence" value="ECO:0007669"/>
    <property type="project" value="UniProtKB-UniRule"/>
</dbReference>
<dbReference type="Pfam" id="PF00270">
    <property type="entry name" value="DEAD"/>
    <property type="match status" value="1"/>
</dbReference>
<gene>
    <name evidence="12" type="primary">priA</name>
    <name evidence="16" type="ORF">DJ019_05910</name>
</gene>
<keyword evidence="6 12" id="KW-0347">Helicase</keyword>
<keyword evidence="8 12" id="KW-0067">ATP-binding</keyword>
<evidence type="ECO:0000256" key="8">
    <source>
        <dbReference type="ARBA" id="ARBA00022840"/>
    </source>
</evidence>
<evidence type="ECO:0000259" key="14">
    <source>
        <dbReference type="PROSITE" id="PS51192"/>
    </source>
</evidence>
<dbReference type="NCBIfam" id="TIGR00595">
    <property type="entry name" value="priA"/>
    <property type="match status" value="1"/>
</dbReference>
<evidence type="ECO:0000256" key="6">
    <source>
        <dbReference type="ARBA" id="ARBA00022806"/>
    </source>
</evidence>
<evidence type="ECO:0000256" key="13">
    <source>
        <dbReference type="SAM" id="MobiDB-lite"/>
    </source>
</evidence>
<keyword evidence="1 12" id="KW-0639">Primosome</keyword>
<keyword evidence="4 12" id="KW-0547">Nucleotide-binding</keyword>
<keyword evidence="3 12" id="KW-0479">Metal-binding</keyword>
<keyword evidence="7 12" id="KW-0862">Zinc</keyword>
<dbReference type="GO" id="GO:1990077">
    <property type="term" value="C:primosome complex"/>
    <property type="evidence" value="ECO:0007669"/>
    <property type="project" value="UniProtKB-UniRule"/>
</dbReference>
<evidence type="ECO:0000313" key="17">
    <source>
        <dbReference type="Proteomes" id="UP000249524"/>
    </source>
</evidence>
<dbReference type="GO" id="GO:0006302">
    <property type="term" value="P:double-strand break repair"/>
    <property type="evidence" value="ECO:0007669"/>
    <property type="project" value="InterPro"/>
</dbReference>
<feature type="domain" description="Helicase C-terminal" evidence="15">
    <location>
        <begin position="465"/>
        <end position="623"/>
    </location>
</feature>
<dbReference type="EC" id="5.6.2.4" evidence="12"/>
<comment type="cofactor">
    <cofactor evidence="12">
        <name>Zn(2+)</name>
        <dbReference type="ChEBI" id="CHEBI:29105"/>
    </cofactor>
    <text evidence="12">Binds 2 zinc ions per subunit.</text>
</comment>
<dbReference type="InterPro" id="IPR041222">
    <property type="entry name" value="PriA_3primeBD"/>
</dbReference>
<dbReference type="AlphaFoldDB" id="A0A328BN78"/>
<dbReference type="GO" id="GO:0006270">
    <property type="term" value="P:DNA replication initiation"/>
    <property type="evidence" value="ECO:0007669"/>
    <property type="project" value="TreeGrafter"/>
</dbReference>
<dbReference type="FunFam" id="3.40.50.300:FF:000489">
    <property type="entry name" value="Primosome assembly protein PriA"/>
    <property type="match status" value="1"/>
</dbReference>
<evidence type="ECO:0000256" key="12">
    <source>
        <dbReference type="HAMAP-Rule" id="MF_00983"/>
    </source>
</evidence>
<comment type="caution">
    <text evidence="12">Lacks conserved residue(s) required for the propagation of feature annotation.</text>
</comment>
<feature type="region of interest" description="Disordered" evidence="13">
    <location>
        <begin position="48"/>
        <end position="68"/>
    </location>
</feature>
<dbReference type="PROSITE" id="PS51192">
    <property type="entry name" value="HELICASE_ATP_BIND_1"/>
    <property type="match status" value="1"/>
</dbReference>
<dbReference type="NCBIfam" id="NF004070">
    <property type="entry name" value="PRK05580.2-2"/>
    <property type="match status" value="1"/>
</dbReference>
<keyword evidence="17" id="KW-1185">Reference proteome</keyword>
<dbReference type="SMART" id="SM00490">
    <property type="entry name" value="HELICc"/>
    <property type="match status" value="1"/>
</dbReference>
<dbReference type="SUPFAM" id="SSF52540">
    <property type="entry name" value="P-loop containing nucleoside triphosphate hydrolases"/>
    <property type="match status" value="1"/>
</dbReference>
<dbReference type="InterPro" id="IPR027417">
    <property type="entry name" value="P-loop_NTPase"/>
</dbReference>
<name>A0A328BN78_9CAUL</name>
<dbReference type="Gene3D" id="3.40.50.300">
    <property type="entry name" value="P-loop containing nucleotide triphosphate hydrolases"/>
    <property type="match status" value="2"/>
</dbReference>
<dbReference type="InterPro" id="IPR001650">
    <property type="entry name" value="Helicase_C-like"/>
</dbReference>
<dbReference type="GO" id="GO:0043138">
    <property type="term" value="F:3'-5' DNA helicase activity"/>
    <property type="evidence" value="ECO:0007669"/>
    <property type="project" value="UniProtKB-EC"/>
</dbReference>
<sequence>MSRIASVLIPMPLPEAFDYAEPEGMDLAPGDQVAVPLGPRLIRGVVTGIRDGHGGNRPLKPVAERLDDPPLPPGTVEFVQWAARYAVDVPGQPLAIALRGARAPKPRPQRLVRLTGTHPARATPARAKVLEAAAGSDGLSAADLARAAGVSAGVVKGLIDEGVLALHEVVAEAAFDPPDLARRGSDLNASQAAAADVLKAMATEGGFGVALLDGVTGSGKTEVYLEAAAAALAADPEAQVLILLPEIALTQAVIARVGQRFGAAPGEWHSDVAPPGRRRVWEAVAAGRCRIVVGARSALFLPFRKLRLIVVDEEHDSSFKQEEGFIYHARDLAVARGKIEDAAVILASATPSLESLRNAETGRYRWVRLAGRHGAAGLPDIELIDLRETPPEAGRWLSPPLIAAMAETYARGEQTLLFLNRRGYAPLVLCKACGERMTAPDTESWLVEHRYTGRLVCHLTGFSMPKPAACPHCGAKDSLVSIGPGVERVEEEARALFPEARIAVFSSDTVFDAREARRLVESMAAGDIDILVATQAAAKGHNFPKLTLVGVVDADLGLRGGDLRAAERTYQLLAQATGRAGRRDRPGRALLQTYAPEHAVMQALKAQDRDAFVEAEMAEREMAGLPPFGRLAAVIASGPDAAQLDAFCRTMAQAAPNTPGVEVYGPADAPLGLVRGRRRKRFLVRADRGVDLSAYMAAWRARVRPPGAIRLAIDIDPYSFL</sequence>
<dbReference type="PROSITE" id="PS51194">
    <property type="entry name" value="HELICASE_CTER"/>
    <property type="match status" value="1"/>
</dbReference>
<keyword evidence="10 12" id="KW-0413">Isomerase</keyword>
<dbReference type="GO" id="GO:0008270">
    <property type="term" value="F:zinc ion binding"/>
    <property type="evidence" value="ECO:0007669"/>
    <property type="project" value="UniProtKB-UniRule"/>
</dbReference>
<dbReference type="InterPro" id="IPR041236">
    <property type="entry name" value="PriA_C"/>
</dbReference>
<proteinExistence type="inferred from homology"/>
<dbReference type="PANTHER" id="PTHR30580">
    <property type="entry name" value="PRIMOSOMAL PROTEIN N"/>
    <property type="match status" value="1"/>
</dbReference>
<feature type="binding site" evidence="12">
    <location>
        <position position="433"/>
    </location>
    <ligand>
        <name>Zn(2+)</name>
        <dbReference type="ChEBI" id="CHEBI:29105"/>
        <label>1</label>
    </ligand>
</feature>